<name>A0A563DPS1_9MICO</name>
<comment type="caution">
    <text evidence="1">The sequence shown here is derived from an EMBL/GenBank/DDBJ whole genome shotgun (WGS) entry which is preliminary data.</text>
</comment>
<accession>A0A563DPS1</accession>
<protein>
    <submittedName>
        <fullName evidence="1">Uncharacterized protein</fullName>
    </submittedName>
</protein>
<reference evidence="1 2" key="1">
    <citation type="submission" date="2019-05" db="EMBL/GenBank/DDBJ databases">
        <authorList>
            <person name="Lee S.D."/>
        </authorList>
    </citation>
    <scope>NUCLEOTIDE SEQUENCE [LARGE SCALE GENOMIC DNA]</scope>
    <source>
        <strain evidence="1 2">C5-26</strain>
    </source>
</reference>
<sequence>MNDPTMSRPLGPYGKLCVPVPPENRLDVDLAPFLAAAHVSLRRRSGSPAAALLAKDAETVEVGIGDTFAVGRHDPTAFLILAALFYRLPKACRRRAVFALAMTTSHPDVFWTKQNWIPSQVSATVRKRLRWTESDIAALLGEIDENGIDRGSIGQAVFHVLDLDQDLRRKLSRAALDPSLPDPARFWAAAILLYLARGSAPEVLDNLIEADRKSGNEDVLFSVAHHLEEVEHFDYLIQSTADFGYVSLF</sequence>
<dbReference type="AlphaFoldDB" id="A0A563DPS1"/>
<evidence type="ECO:0000313" key="2">
    <source>
        <dbReference type="Proteomes" id="UP000320244"/>
    </source>
</evidence>
<gene>
    <name evidence="1" type="ORF">FGL98_24465</name>
</gene>
<dbReference type="OrthoDB" id="5145915at2"/>
<dbReference type="EMBL" id="VCQV01000083">
    <property type="protein sequence ID" value="TWP32210.1"/>
    <property type="molecule type" value="Genomic_DNA"/>
</dbReference>
<dbReference type="RefSeq" id="WP_146321413.1">
    <property type="nucleotide sequence ID" value="NZ_VCQV01000083.1"/>
</dbReference>
<dbReference type="Proteomes" id="UP000320244">
    <property type="component" value="Unassembled WGS sequence"/>
</dbReference>
<proteinExistence type="predicted"/>
<organism evidence="1 2">
    <name type="scientific">Leekyejoonella antrihumi</name>
    <dbReference type="NCBI Taxonomy" id="1660198"/>
    <lineage>
        <taxon>Bacteria</taxon>
        <taxon>Bacillati</taxon>
        <taxon>Actinomycetota</taxon>
        <taxon>Actinomycetes</taxon>
        <taxon>Micrococcales</taxon>
        <taxon>Dermacoccaceae</taxon>
        <taxon>Leekyejoonella</taxon>
    </lineage>
</organism>
<keyword evidence="2" id="KW-1185">Reference proteome</keyword>
<evidence type="ECO:0000313" key="1">
    <source>
        <dbReference type="EMBL" id="TWP32210.1"/>
    </source>
</evidence>
<reference evidence="1 2" key="2">
    <citation type="submission" date="2019-08" db="EMBL/GenBank/DDBJ databases">
        <title>Jejuicoccus antrihumi gen. nov., sp. nov., a new member of the family Dermacoccaceae isolated from a cave.</title>
        <authorList>
            <person name="Schumann P."/>
            <person name="Kim I.S."/>
        </authorList>
    </citation>
    <scope>NUCLEOTIDE SEQUENCE [LARGE SCALE GENOMIC DNA]</scope>
    <source>
        <strain evidence="1 2">C5-26</strain>
    </source>
</reference>